<accession>A0AAJ1RY16</accession>
<name>A0AAJ1RY16_9MYCO</name>
<evidence type="ECO:0000313" key="1">
    <source>
        <dbReference type="EMBL" id="MDP7733663.1"/>
    </source>
</evidence>
<dbReference type="EMBL" id="JAUFSA010000001">
    <property type="protein sequence ID" value="MDP7733663.1"/>
    <property type="molecule type" value="Genomic_DNA"/>
</dbReference>
<dbReference type="Proteomes" id="UP001229081">
    <property type="component" value="Unassembled WGS sequence"/>
</dbReference>
<reference evidence="1" key="1">
    <citation type="submission" date="2023-06" db="EMBL/GenBank/DDBJ databases">
        <title>Identification of two novel mycobacterium reveal diversities and complexities of Mycobacterium gordonae clade.</title>
        <authorList>
            <person name="Matsumoto Y."/>
            <person name="Nakamura S."/>
            <person name="Motooka D."/>
            <person name="Fukushima K."/>
        </authorList>
    </citation>
    <scope>NUCLEOTIDE SEQUENCE</scope>
    <source>
        <strain evidence="1">TY812</strain>
    </source>
</reference>
<evidence type="ECO:0000313" key="2">
    <source>
        <dbReference type="Proteomes" id="UP001229081"/>
    </source>
</evidence>
<organism evidence="1 2">
    <name type="scientific">Mycobacterium paragordonae</name>
    <dbReference type="NCBI Taxonomy" id="1389713"/>
    <lineage>
        <taxon>Bacteria</taxon>
        <taxon>Bacillati</taxon>
        <taxon>Actinomycetota</taxon>
        <taxon>Actinomycetes</taxon>
        <taxon>Mycobacteriales</taxon>
        <taxon>Mycobacteriaceae</taxon>
        <taxon>Mycobacterium</taxon>
    </lineage>
</organism>
<sequence length="78" mass="9149">MTGFIGTPSMEDIGRLERRIAALEERWKDHPDYVRRGPTEAEWGKAVNEAWAWFRENFGRTPSSYDVQMWIDGYAPRS</sequence>
<comment type="caution">
    <text evidence="1">The sequence shown here is derived from an EMBL/GenBank/DDBJ whole genome shotgun (WGS) entry which is preliminary data.</text>
</comment>
<dbReference type="AlphaFoldDB" id="A0AAJ1RY16"/>
<protein>
    <submittedName>
        <fullName evidence="1">Uncharacterized protein</fullName>
    </submittedName>
</protein>
<proteinExistence type="predicted"/>
<dbReference type="RefSeq" id="WP_306254590.1">
    <property type="nucleotide sequence ID" value="NZ_JAUFSA010000001.1"/>
</dbReference>
<gene>
    <name evidence="1" type="ORF">QXL92_02680</name>
</gene>